<proteinExistence type="predicted"/>
<accession>A0ABM1BS15</accession>
<reference evidence="3 4" key="1">
    <citation type="submission" date="2025-05" db="UniProtKB">
        <authorList>
            <consortium name="RefSeq"/>
        </authorList>
    </citation>
    <scope>IDENTIFICATION</scope>
    <source>
        <tissue evidence="3 4">Muscle</tissue>
    </source>
</reference>
<evidence type="ECO:0000313" key="2">
    <source>
        <dbReference type="Proteomes" id="UP000694941"/>
    </source>
</evidence>
<feature type="region of interest" description="Disordered" evidence="1">
    <location>
        <begin position="130"/>
        <end position="171"/>
    </location>
</feature>
<dbReference type="RefSeq" id="XP_022255814.1">
    <property type="nucleotide sequence ID" value="XM_022400106.1"/>
</dbReference>
<feature type="compositionally biased region" description="Polar residues" evidence="1">
    <location>
        <begin position="24"/>
        <end position="37"/>
    </location>
</feature>
<feature type="region of interest" description="Disordered" evidence="1">
    <location>
        <begin position="1"/>
        <end position="95"/>
    </location>
</feature>
<dbReference type="RefSeq" id="XP_013787551.1">
    <property type="nucleotide sequence ID" value="XM_013932097.2"/>
</dbReference>
<sequence length="191" mass="22168">MTRHSRSRSKSPVSSHHLSRSQRESAYNKSENNTSSLHYVKDKGCASNMKRNFSSRYDSEDGNDHIRKKSKYNMEGQRTSSHKTEFSSEPHTRKNTYSDVSKHMQAYHREKTNALSEEFINRRRKERERIGEIGVKDVWGHSPERQPENISDDSSQERSPNKEKSLSDTDSSSSMVYLVILFTYLCLVSVN</sequence>
<protein>
    <submittedName>
        <fullName evidence="3 4">NF-kappa-B-activating protein-like</fullName>
    </submittedName>
</protein>
<feature type="compositionally biased region" description="Basic and acidic residues" evidence="1">
    <location>
        <begin position="130"/>
        <end position="147"/>
    </location>
</feature>
<dbReference type="Proteomes" id="UP000694941">
    <property type="component" value="Unplaced"/>
</dbReference>
<dbReference type="GeneID" id="106471497"/>
<evidence type="ECO:0000256" key="1">
    <source>
        <dbReference type="SAM" id="MobiDB-lite"/>
    </source>
</evidence>
<organism evidence="2 3">
    <name type="scientific">Limulus polyphemus</name>
    <name type="common">Atlantic horseshoe crab</name>
    <dbReference type="NCBI Taxonomy" id="6850"/>
    <lineage>
        <taxon>Eukaryota</taxon>
        <taxon>Metazoa</taxon>
        <taxon>Ecdysozoa</taxon>
        <taxon>Arthropoda</taxon>
        <taxon>Chelicerata</taxon>
        <taxon>Merostomata</taxon>
        <taxon>Xiphosura</taxon>
        <taxon>Limulidae</taxon>
        <taxon>Limulus</taxon>
    </lineage>
</organism>
<keyword evidence="2" id="KW-1185">Reference proteome</keyword>
<feature type="compositionally biased region" description="Basic and acidic residues" evidence="1">
    <location>
        <begin position="155"/>
        <end position="167"/>
    </location>
</feature>
<evidence type="ECO:0000313" key="3">
    <source>
        <dbReference type="RefSeq" id="XP_013787551.1"/>
    </source>
</evidence>
<feature type="compositionally biased region" description="Basic and acidic residues" evidence="1">
    <location>
        <begin position="82"/>
        <end position="92"/>
    </location>
</feature>
<gene>
    <name evidence="3 4" type="primary">LOC106471497</name>
</gene>
<name>A0ABM1BS15_LIMPO</name>
<evidence type="ECO:0000313" key="4">
    <source>
        <dbReference type="RefSeq" id="XP_022255814.1"/>
    </source>
</evidence>